<dbReference type="InterPro" id="IPR023483">
    <property type="entry name" value="Uncharacterised_SprT"/>
</dbReference>
<sequence>MTQTQVQRKVEACYQLAESQLQRAFPRPEISFALRGQSAGAAHLQQNKLRFNPVLLEQNLEAFINEVVPHEVAHLLTWQLYGRVRPHGREWQGIMWQIFQVEPKTKHQFDVSSVQQRQFAYRCGCQSHNLSIRRHNKVRRGQVQYQCRRCGDTLMAVAD</sequence>
<keyword evidence="5 7" id="KW-0479">Metal-binding</keyword>
<evidence type="ECO:0000256" key="7">
    <source>
        <dbReference type="HAMAP-Rule" id="MF_00746"/>
    </source>
</evidence>
<dbReference type="GO" id="GO:0006508">
    <property type="term" value="P:proteolysis"/>
    <property type="evidence" value="ECO:0007669"/>
    <property type="project" value="UniProtKB-KW"/>
</dbReference>
<dbReference type="PANTHER" id="PTHR38773:SF1">
    <property type="entry name" value="PROTEIN SPRT"/>
    <property type="match status" value="1"/>
</dbReference>
<evidence type="ECO:0000256" key="6">
    <source>
        <dbReference type="ARBA" id="ARBA00022833"/>
    </source>
</evidence>
<keyword evidence="9" id="KW-0482">Metalloprotease</keyword>
<evidence type="ECO:0000256" key="3">
    <source>
        <dbReference type="ARBA" id="ARBA00020082"/>
    </source>
</evidence>
<name>A0A4U1BLN4_9GAMM</name>
<dbReference type="Proteomes" id="UP000305675">
    <property type="component" value="Unassembled WGS sequence"/>
</dbReference>
<keyword evidence="10" id="KW-1185">Reference proteome</keyword>
<organism evidence="9 10">
    <name type="scientific">Ferrimonas aestuarii</name>
    <dbReference type="NCBI Taxonomy" id="2569539"/>
    <lineage>
        <taxon>Bacteria</taxon>
        <taxon>Pseudomonadati</taxon>
        <taxon>Pseudomonadota</taxon>
        <taxon>Gammaproteobacteria</taxon>
        <taxon>Alteromonadales</taxon>
        <taxon>Ferrimonadaceae</taxon>
        <taxon>Ferrimonas</taxon>
    </lineage>
</organism>
<dbReference type="GO" id="GO:0008270">
    <property type="term" value="F:zinc ion binding"/>
    <property type="evidence" value="ECO:0007669"/>
    <property type="project" value="UniProtKB-UniRule"/>
</dbReference>
<proteinExistence type="inferred from homology"/>
<comment type="subcellular location">
    <subcellularLocation>
        <location evidence="1 7">Cytoplasm</location>
    </subcellularLocation>
</comment>
<dbReference type="SMART" id="SM00731">
    <property type="entry name" value="SprT"/>
    <property type="match status" value="1"/>
</dbReference>
<feature type="domain" description="SprT-like" evidence="8">
    <location>
        <begin position="8"/>
        <end position="157"/>
    </location>
</feature>
<evidence type="ECO:0000256" key="5">
    <source>
        <dbReference type="ARBA" id="ARBA00022723"/>
    </source>
</evidence>
<evidence type="ECO:0000256" key="2">
    <source>
        <dbReference type="ARBA" id="ARBA00006591"/>
    </source>
</evidence>
<dbReference type="GO" id="GO:0008237">
    <property type="term" value="F:metallopeptidase activity"/>
    <property type="evidence" value="ECO:0007669"/>
    <property type="project" value="UniProtKB-KW"/>
</dbReference>
<dbReference type="PANTHER" id="PTHR38773">
    <property type="entry name" value="PROTEIN SPRT"/>
    <property type="match status" value="1"/>
</dbReference>
<dbReference type="OrthoDB" id="267364at2"/>
<dbReference type="RefSeq" id="WP_136864286.1">
    <property type="nucleotide sequence ID" value="NZ_SWCJ01000013.1"/>
</dbReference>
<evidence type="ECO:0000259" key="8">
    <source>
        <dbReference type="SMART" id="SM00731"/>
    </source>
</evidence>
<comment type="similarity">
    <text evidence="2 7">Belongs to the SprT family.</text>
</comment>
<reference evidence="9 10" key="1">
    <citation type="submission" date="2019-04" db="EMBL/GenBank/DDBJ databases">
        <authorList>
            <person name="Hwang J.C."/>
        </authorList>
    </citation>
    <scope>NUCLEOTIDE SEQUENCE [LARGE SCALE GENOMIC DNA]</scope>
    <source>
        <strain evidence="9 10">IMCC35002</strain>
    </source>
</reference>
<comment type="cofactor">
    <cofactor evidence="7">
        <name>Zn(2+)</name>
        <dbReference type="ChEBI" id="CHEBI:29105"/>
    </cofactor>
    <text evidence="7">Binds 1 zinc ion.</text>
</comment>
<keyword evidence="9" id="KW-0645">Protease</keyword>
<dbReference type="InterPro" id="IPR006640">
    <property type="entry name" value="SprT-like_domain"/>
</dbReference>
<dbReference type="HAMAP" id="MF_00746">
    <property type="entry name" value="SprT"/>
    <property type="match status" value="1"/>
</dbReference>
<dbReference type="Pfam" id="PF10263">
    <property type="entry name" value="SprT-like"/>
    <property type="match status" value="1"/>
</dbReference>
<evidence type="ECO:0000256" key="4">
    <source>
        <dbReference type="ARBA" id="ARBA00022490"/>
    </source>
</evidence>
<comment type="caution">
    <text evidence="9">The sequence shown here is derived from an EMBL/GenBank/DDBJ whole genome shotgun (WGS) entry which is preliminary data.</text>
</comment>
<dbReference type="GO" id="GO:0005737">
    <property type="term" value="C:cytoplasm"/>
    <property type="evidence" value="ECO:0007669"/>
    <property type="project" value="UniProtKB-SubCell"/>
</dbReference>
<gene>
    <name evidence="7" type="primary">sprT</name>
    <name evidence="9" type="ORF">FCL42_15240</name>
</gene>
<dbReference type="AlphaFoldDB" id="A0A4U1BLN4"/>
<protein>
    <recommendedName>
        <fullName evidence="3 7">Protein SprT</fullName>
    </recommendedName>
</protein>
<feature type="binding site" evidence="7">
    <location>
        <position position="74"/>
    </location>
    <ligand>
        <name>Zn(2+)</name>
        <dbReference type="ChEBI" id="CHEBI:29105"/>
    </ligand>
</feature>
<evidence type="ECO:0000313" key="10">
    <source>
        <dbReference type="Proteomes" id="UP000305675"/>
    </source>
</evidence>
<keyword evidence="4 7" id="KW-0963">Cytoplasm</keyword>
<evidence type="ECO:0000256" key="1">
    <source>
        <dbReference type="ARBA" id="ARBA00004496"/>
    </source>
</evidence>
<accession>A0A4U1BLN4</accession>
<evidence type="ECO:0000313" key="9">
    <source>
        <dbReference type="EMBL" id="TKB53034.1"/>
    </source>
</evidence>
<dbReference type="EMBL" id="SWCJ01000013">
    <property type="protein sequence ID" value="TKB53034.1"/>
    <property type="molecule type" value="Genomic_DNA"/>
</dbReference>
<feature type="binding site" evidence="7">
    <location>
        <position position="70"/>
    </location>
    <ligand>
        <name>Zn(2+)</name>
        <dbReference type="ChEBI" id="CHEBI:29105"/>
    </ligand>
</feature>
<dbReference type="GO" id="GO:0006950">
    <property type="term" value="P:response to stress"/>
    <property type="evidence" value="ECO:0007669"/>
    <property type="project" value="UniProtKB-ARBA"/>
</dbReference>
<keyword evidence="9" id="KW-0378">Hydrolase</keyword>
<dbReference type="InterPro" id="IPR035240">
    <property type="entry name" value="SprT_Zn_ribbon"/>
</dbReference>
<feature type="active site" evidence="7">
    <location>
        <position position="71"/>
    </location>
</feature>
<dbReference type="NCBIfam" id="NF003421">
    <property type="entry name" value="PRK04860.1"/>
    <property type="match status" value="1"/>
</dbReference>
<keyword evidence="6 7" id="KW-0862">Zinc</keyword>
<dbReference type="Pfam" id="PF17283">
    <property type="entry name" value="Zn_ribbon_SprT"/>
    <property type="match status" value="1"/>
</dbReference>